<comment type="caution">
    <text evidence="5">The sequence shown here is derived from an EMBL/GenBank/DDBJ whole genome shotgun (WGS) entry which is preliminary data.</text>
</comment>
<dbReference type="PROSITE" id="PS01124">
    <property type="entry name" value="HTH_ARAC_FAMILY_2"/>
    <property type="match status" value="1"/>
</dbReference>
<evidence type="ECO:0000313" key="6">
    <source>
        <dbReference type="Proteomes" id="UP001470752"/>
    </source>
</evidence>
<dbReference type="Proteomes" id="UP001470752">
    <property type="component" value="Unassembled WGS sequence"/>
</dbReference>
<dbReference type="PANTHER" id="PTHR43280:SF2">
    <property type="entry name" value="HTH-TYPE TRANSCRIPTIONAL REGULATOR EXSA"/>
    <property type="match status" value="1"/>
</dbReference>
<accession>A0ABV1CHB8</accession>
<dbReference type="SUPFAM" id="SSF46689">
    <property type="entry name" value="Homeodomain-like"/>
    <property type="match status" value="2"/>
</dbReference>
<protein>
    <submittedName>
        <fullName evidence="5">AraC family transcriptional regulator</fullName>
    </submittedName>
</protein>
<evidence type="ECO:0000256" key="3">
    <source>
        <dbReference type="ARBA" id="ARBA00023163"/>
    </source>
</evidence>
<feature type="domain" description="HTH araC/xylS-type" evidence="4">
    <location>
        <begin position="23"/>
        <end position="113"/>
    </location>
</feature>
<gene>
    <name evidence="5" type="ORF">AAAX94_01785</name>
</gene>
<reference evidence="5 6" key="1">
    <citation type="submission" date="2024-04" db="EMBL/GenBank/DDBJ databases">
        <title>Human intestinal bacterial collection.</title>
        <authorList>
            <person name="Pauvert C."/>
            <person name="Hitch T.C.A."/>
            <person name="Clavel T."/>
        </authorList>
    </citation>
    <scope>NUCLEOTIDE SEQUENCE [LARGE SCALE GENOMIC DNA]</scope>
    <source>
        <strain evidence="5 6">CLA-AA-H161</strain>
    </source>
</reference>
<evidence type="ECO:0000256" key="2">
    <source>
        <dbReference type="ARBA" id="ARBA00023125"/>
    </source>
</evidence>
<dbReference type="InterPro" id="IPR018060">
    <property type="entry name" value="HTH_AraC"/>
</dbReference>
<name>A0ABV1CHB8_9FIRM</name>
<dbReference type="InterPro" id="IPR009057">
    <property type="entry name" value="Homeodomain-like_sf"/>
</dbReference>
<evidence type="ECO:0000256" key="1">
    <source>
        <dbReference type="ARBA" id="ARBA00023015"/>
    </source>
</evidence>
<keyword evidence="1" id="KW-0805">Transcription regulation</keyword>
<dbReference type="Gene3D" id="1.10.10.60">
    <property type="entry name" value="Homeodomain-like"/>
    <property type="match status" value="2"/>
</dbReference>
<keyword evidence="3" id="KW-0804">Transcription</keyword>
<dbReference type="SMART" id="SM00342">
    <property type="entry name" value="HTH_ARAC"/>
    <property type="match status" value="1"/>
</dbReference>
<dbReference type="EMBL" id="JBBNFW010000085">
    <property type="protein sequence ID" value="MEQ2411779.1"/>
    <property type="molecule type" value="Genomic_DNA"/>
</dbReference>
<dbReference type="RefSeq" id="WP_349082334.1">
    <property type="nucleotide sequence ID" value="NZ_JBBNFW010000085.1"/>
</dbReference>
<organism evidence="5 6">
    <name type="scientific">Blautia acetigignens</name>
    <dbReference type="NCBI Taxonomy" id="2981783"/>
    <lineage>
        <taxon>Bacteria</taxon>
        <taxon>Bacillati</taxon>
        <taxon>Bacillota</taxon>
        <taxon>Clostridia</taxon>
        <taxon>Lachnospirales</taxon>
        <taxon>Lachnospiraceae</taxon>
        <taxon>Blautia</taxon>
    </lineage>
</organism>
<evidence type="ECO:0000259" key="4">
    <source>
        <dbReference type="PROSITE" id="PS01124"/>
    </source>
</evidence>
<keyword evidence="6" id="KW-1185">Reference proteome</keyword>
<sequence>MLLDYTNKVERLRLGKQPTRLTLDVANYIQHHMSENITVEKLAKELFLSRPYLSRRFKEETGESLTDFILKEKTEEAKRLLRYSGKSLTAIGNYLGFSSQSHFARVFKKYAKV</sequence>
<dbReference type="PANTHER" id="PTHR43280">
    <property type="entry name" value="ARAC-FAMILY TRANSCRIPTIONAL REGULATOR"/>
    <property type="match status" value="1"/>
</dbReference>
<dbReference type="Pfam" id="PF12833">
    <property type="entry name" value="HTH_18"/>
    <property type="match status" value="1"/>
</dbReference>
<proteinExistence type="predicted"/>
<evidence type="ECO:0000313" key="5">
    <source>
        <dbReference type="EMBL" id="MEQ2411779.1"/>
    </source>
</evidence>
<keyword evidence="2" id="KW-0238">DNA-binding</keyword>